<feature type="non-terminal residue" evidence="3">
    <location>
        <position position="1"/>
    </location>
</feature>
<evidence type="ECO:0000259" key="2">
    <source>
        <dbReference type="PROSITE" id="PS51034"/>
    </source>
</evidence>
<protein>
    <recommendedName>
        <fullName evidence="2">ZP domain-containing protein</fullName>
    </recommendedName>
</protein>
<dbReference type="PROSITE" id="PS51034">
    <property type="entry name" value="ZP_2"/>
    <property type="match status" value="1"/>
</dbReference>
<organism evidence="3">
    <name type="scientific">Notodromas monacha</name>
    <dbReference type="NCBI Taxonomy" id="399045"/>
    <lineage>
        <taxon>Eukaryota</taxon>
        <taxon>Metazoa</taxon>
        <taxon>Ecdysozoa</taxon>
        <taxon>Arthropoda</taxon>
        <taxon>Crustacea</taxon>
        <taxon>Oligostraca</taxon>
        <taxon>Ostracoda</taxon>
        <taxon>Podocopa</taxon>
        <taxon>Podocopida</taxon>
        <taxon>Cypridocopina</taxon>
        <taxon>Cypridoidea</taxon>
        <taxon>Cyprididae</taxon>
        <taxon>Notodromas</taxon>
    </lineage>
</organism>
<feature type="region of interest" description="Disordered" evidence="1">
    <location>
        <begin position="201"/>
        <end position="256"/>
    </location>
</feature>
<dbReference type="PANTHER" id="PTHR46560">
    <property type="entry name" value="CYPHER, ISOFORM B"/>
    <property type="match status" value="1"/>
</dbReference>
<dbReference type="EMBL" id="CAJPEX010007914">
    <property type="protein sequence ID" value="CAG0924517.1"/>
    <property type="molecule type" value="Genomic_DNA"/>
</dbReference>
<evidence type="ECO:0000256" key="1">
    <source>
        <dbReference type="SAM" id="MobiDB-lite"/>
    </source>
</evidence>
<dbReference type="AlphaFoldDB" id="A0A7R9C1C5"/>
<dbReference type="OrthoDB" id="10062424at2759"/>
<dbReference type="EMBL" id="OA889951">
    <property type="protein sequence ID" value="CAD7284365.1"/>
    <property type="molecule type" value="Genomic_DNA"/>
</dbReference>
<gene>
    <name evidence="3" type="ORF">NMOB1V02_LOCUS11972</name>
</gene>
<dbReference type="Proteomes" id="UP000678499">
    <property type="component" value="Unassembled WGS sequence"/>
</dbReference>
<evidence type="ECO:0000313" key="4">
    <source>
        <dbReference type="Proteomes" id="UP000678499"/>
    </source>
</evidence>
<name>A0A7R9C1C5_9CRUS</name>
<feature type="domain" description="ZP" evidence="2">
    <location>
        <begin position="1"/>
        <end position="168"/>
    </location>
</feature>
<dbReference type="PANTHER" id="PTHR46560:SF7">
    <property type="entry name" value="RE59626P"/>
    <property type="match status" value="1"/>
</dbReference>
<reference evidence="3" key="1">
    <citation type="submission" date="2020-11" db="EMBL/GenBank/DDBJ databases">
        <authorList>
            <person name="Tran Van P."/>
        </authorList>
    </citation>
    <scope>NUCLEOTIDE SEQUENCE</scope>
</reference>
<proteinExistence type="predicted"/>
<accession>A0A7R9C1C5</accession>
<sequence length="463" mass="51798">FFLGSFQGLSAKSKLSVEVKRGDSPYGPDLYGPIKIGSLLTLVLKLRGYSKEYDMRVAKCWAVEGPPLTAKYMKYFGYGPKYSAPRSIDMTNYDCSTRPKLIGNFVNVGVMSDYTVAYDYSHTIVKAANLKAFRFPHSDNVIIRCKVDVCYGTCSRYYGACKPVKLYENSKSGYGKYLDYFKTLIPLNEYEQRYSGNTVAYGSSDDGYGQPSQYKTSRDSYGAQPTYGEYQKEKGYATPTYPAPAPAPSPAPSYQPPYEPLYSGDYVPLYASPNWPNNQQVVYRTPSMPPSLPYQQQSMNPREMKRPKRSFITGKEFQVVQNVDSFIVEQVFSLDSAFGSHGEMFQDRRFRRAPDGSPTIKVGNSTEVWADCKDSQVTLKLDDAQGFQGSISLRSIADDAAEACEVERQIDGEEGLEMSLSRDACQGMDDIFIASVTTGNVTKSETIDCYTEEIFVGEETIEE</sequence>
<dbReference type="InterPro" id="IPR001507">
    <property type="entry name" value="ZP_dom"/>
</dbReference>
<feature type="compositionally biased region" description="Pro residues" evidence="1">
    <location>
        <begin position="241"/>
        <end position="256"/>
    </location>
</feature>
<evidence type="ECO:0000313" key="3">
    <source>
        <dbReference type="EMBL" id="CAD7284365.1"/>
    </source>
</evidence>
<keyword evidence="4" id="KW-1185">Reference proteome</keyword>